<name>A0A7W6J2F2_9HYPH</name>
<gene>
    <name evidence="2" type="ORF">GGR23_000686</name>
</gene>
<evidence type="ECO:0000313" key="3">
    <source>
        <dbReference type="Proteomes" id="UP000528286"/>
    </source>
</evidence>
<protein>
    <submittedName>
        <fullName evidence="2">Uncharacterized protein</fullName>
    </submittedName>
</protein>
<evidence type="ECO:0000313" key="2">
    <source>
        <dbReference type="EMBL" id="MBB4063525.1"/>
    </source>
</evidence>
<dbReference type="AlphaFoldDB" id="A0A7W6J2F2"/>
<comment type="caution">
    <text evidence="2">The sequence shown here is derived from an EMBL/GenBank/DDBJ whole genome shotgun (WGS) entry which is preliminary data.</text>
</comment>
<proteinExistence type="predicted"/>
<reference evidence="2 3" key="1">
    <citation type="submission" date="2020-08" db="EMBL/GenBank/DDBJ databases">
        <title>Genomic Encyclopedia of Type Strains, Phase IV (KMG-IV): sequencing the most valuable type-strain genomes for metagenomic binning, comparative biology and taxonomic classification.</title>
        <authorList>
            <person name="Goeker M."/>
        </authorList>
    </citation>
    <scope>NUCLEOTIDE SEQUENCE [LARGE SCALE GENOMIC DNA]</scope>
    <source>
        <strain evidence="2 3">DSM 29853</strain>
    </source>
</reference>
<keyword evidence="3" id="KW-1185">Reference proteome</keyword>
<accession>A0A7W6J2F2</accession>
<sequence>MQYGKLEAVQGQRGVQHGKRNAAQGKRRCLAANAALPGKVPNATAITANATSDFPLAPKSKIT</sequence>
<dbReference type="RefSeq" id="WP_210296822.1">
    <property type="nucleotide sequence ID" value="NZ_JACIEZ010000001.1"/>
</dbReference>
<dbReference type="EMBL" id="JACIEZ010000001">
    <property type="protein sequence ID" value="MBB4063525.1"/>
    <property type="molecule type" value="Genomic_DNA"/>
</dbReference>
<organism evidence="2 3">
    <name type="scientific">Gellertiella hungarica</name>
    <dbReference type="NCBI Taxonomy" id="1572859"/>
    <lineage>
        <taxon>Bacteria</taxon>
        <taxon>Pseudomonadati</taxon>
        <taxon>Pseudomonadota</taxon>
        <taxon>Alphaproteobacteria</taxon>
        <taxon>Hyphomicrobiales</taxon>
        <taxon>Rhizobiaceae</taxon>
        <taxon>Gellertiella</taxon>
    </lineage>
</organism>
<feature type="region of interest" description="Disordered" evidence="1">
    <location>
        <begin position="1"/>
        <end position="26"/>
    </location>
</feature>
<dbReference type="Proteomes" id="UP000528286">
    <property type="component" value="Unassembled WGS sequence"/>
</dbReference>
<evidence type="ECO:0000256" key="1">
    <source>
        <dbReference type="SAM" id="MobiDB-lite"/>
    </source>
</evidence>
<feature type="compositionally biased region" description="Basic residues" evidence="1">
    <location>
        <begin position="16"/>
        <end position="26"/>
    </location>
</feature>